<keyword evidence="4" id="KW-0479">Metal-binding</keyword>
<dbReference type="PANTHER" id="PTHR11228:SF7">
    <property type="entry name" value="PQQA PEPTIDE CYCLASE"/>
    <property type="match status" value="1"/>
</dbReference>
<dbReference type="SFLD" id="SFLDG01067">
    <property type="entry name" value="SPASM/twitch_domain_containing"/>
    <property type="match status" value="1"/>
</dbReference>
<dbReference type="SUPFAM" id="SSF102114">
    <property type="entry name" value="Radical SAM enzymes"/>
    <property type="match status" value="1"/>
</dbReference>
<evidence type="ECO:0000313" key="9">
    <source>
        <dbReference type="Proteomes" id="UP000574276"/>
    </source>
</evidence>
<keyword evidence="9" id="KW-1185">Reference proteome</keyword>
<dbReference type="Pfam" id="PF13186">
    <property type="entry name" value="SPASM"/>
    <property type="match status" value="1"/>
</dbReference>
<name>A0A839K4J0_9FIRM</name>
<dbReference type="PIRSF" id="PIRSF037420">
    <property type="entry name" value="PQQ_syn_pqqE"/>
    <property type="match status" value="1"/>
</dbReference>
<keyword evidence="2" id="KW-0004">4Fe-4S</keyword>
<evidence type="ECO:0000256" key="1">
    <source>
        <dbReference type="ARBA" id="ARBA00001966"/>
    </source>
</evidence>
<comment type="caution">
    <text evidence="8">The sequence shown here is derived from an EMBL/GenBank/DDBJ whole genome shotgun (WGS) entry which is preliminary data.</text>
</comment>
<dbReference type="Pfam" id="PF04055">
    <property type="entry name" value="Radical_SAM"/>
    <property type="match status" value="1"/>
</dbReference>
<dbReference type="AlphaFoldDB" id="A0A839K4J0"/>
<keyword evidence="3" id="KW-0949">S-adenosyl-L-methionine</keyword>
<dbReference type="Gene3D" id="3.20.20.70">
    <property type="entry name" value="Aldolase class I"/>
    <property type="match status" value="1"/>
</dbReference>
<dbReference type="PROSITE" id="PS51918">
    <property type="entry name" value="RADICAL_SAM"/>
    <property type="match status" value="1"/>
</dbReference>
<protein>
    <submittedName>
        <fullName evidence="8">Radical SAM protein</fullName>
    </submittedName>
</protein>
<dbReference type="InterPro" id="IPR058240">
    <property type="entry name" value="rSAM_sf"/>
</dbReference>
<evidence type="ECO:0000256" key="3">
    <source>
        <dbReference type="ARBA" id="ARBA00022691"/>
    </source>
</evidence>
<dbReference type="GO" id="GO:0046872">
    <property type="term" value="F:metal ion binding"/>
    <property type="evidence" value="ECO:0007669"/>
    <property type="project" value="UniProtKB-KW"/>
</dbReference>
<evidence type="ECO:0000256" key="5">
    <source>
        <dbReference type="ARBA" id="ARBA00023004"/>
    </source>
</evidence>
<evidence type="ECO:0000313" key="8">
    <source>
        <dbReference type="EMBL" id="MBB2183591.1"/>
    </source>
</evidence>
<evidence type="ECO:0000256" key="4">
    <source>
        <dbReference type="ARBA" id="ARBA00022723"/>
    </source>
</evidence>
<dbReference type="SMART" id="SM00729">
    <property type="entry name" value="Elp3"/>
    <property type="match status" value="1"/>
</dbReference>
<dbReference type="InterPro" id="IPR007197">
    <property type="entry name" value="rSAM"/>
</dbReference>
<dbReference type="InterPro" id="IPR017200">
    <property type="entry name" value="PqqE-like"/>
</dbReference>
<dbReference type="Proteomes" id="UP000574276">
    <property type="component" value="Unassembled WGS sequence"/>
</dbReference>
<dbReference type="EMBL" id="JACEGA010000001">
    <property type="protein sequence ID" value="MBB2183591.1"/>
    <property type="molecule type" value="Genomic_DNA"/>
</dbReference>
<dbReference type="InterPro" id="IPR023885">
    <property type="entry name" value="4Fe4S-binding_SPASM_dom"/>
</dbReference>
<evidence type="ECO:0000256" key="2">
    <source>
        <dbReference type="ARBA" id="ARBA00022485"/>
    </source>
</evidence>
<gene>
    <name evidence="8" type="ORF">H0486_11965</name>
</gene>
<dbReference type="RefSeq" id="WP_228353224.1">
    <property type="nucleotide sequence ID" value="NZ_JACEGA010000001.1"/>
</dbReference>
<dbReference type="InterPro" id="IPR006638">
    <property type="entry name" value="Elp3/MiaA/NifB-like_rSAM"/>
</dbReference>
<comment type="cofactor">
    <cofactor evidence="1">
        <name>[4Fe-4S] cluster</name>
        <dbReference type="ChEBI" id="CHEBI:49883"/>
    </cofactor>
</comment>
<dbReference type="CDD" id="cd01335">
    <property type="entry name" value="Radical_SAM"/>
    <property type="match status" value="1"/>
</dbReference>
<feature type="domain" description="Radical SAM core" evidence="7">
    <location>
        <begin position="2"/>
        <end position="218"/>
    </location>
</feature>
<evidence type="ECO:0000256" key="6">
    <source>
        <dbReference type="ARBA" id="ARBA00023014"/>
    </source>
</evidence>
<dbReference type="GO" id="GO:0051539">
    <property type="term" value="F:4 iron, 4 sulfur cluster binding"/>
    <property type="evidence" value="ECO:0007669"/>
    <property type="project" value="UniProtKB-KW"/>
</dbReference>
<evidence type="ECO:0000259" key="7">
    <source>
        <dbReference type="PROSITE" id="PS51918"/>
    </source>
</evidence>
<dbReference type="PANTHER" id="PTHR11228">
    <property type="entry name" value="RADICAL SAM DOMAIN PROTEIN"/>
    <property type="match status" value="1"/>
</dbReference>
<dbReference type="NCBIfam" id="TIGR04085">
    <property type="entry name" value="rSAM_more_4Fe4S"/>
    <property type="match status" value="1"/>
</dbReference>
<dbReference type="SFLD" id="SFLDS00029">
    <property type="entry name" value="Radical_SAM"/>
    <property type="match status" value="1"/>
</dbReference>
<sequence>MKYTPETCVWELTMECNLHCTHCGSSCKAARPDEITTAEALRVAEEIGAMRLRWVSLMGGELFLRKDWDIILQRLSDVGVNICIITNGTLVDDKIINKMKGTRVTNFSISIDGLRETHNHIRGGNTYEKCEEAFRLAREAGFVTSAITTVMRNNINELPALKEELIRLGVAYWQLQTGLPEGNLLRHKDMIVQPQDIKKIIDFAYETNIEGRILITLPDTIGYYTHKEAIARKIAAHSEATPLWEGCNAGIRSFGILSNGDVIGCTSIRNAKFIEGNIRERSLMDIWEDENSFAWRRNMTARQLQGKCGSCEYAVRCLGGCSNVRLLDTGDIYGENRFCAYHAAMMSEI</sequence>
<dbReference type="GO" id="GO:0003824">
    <property type="term" value="F:catalytic activity"/>
    <property type="evidence" value="ECO:0007669"/>
    <property type="project" value="InterPro"/>
</dbReference>
<organism evidence="8 9">
    <name type="scientific">Variimorphobacter saccharofermentans</name>
    <dbReference type="NCBI Taxonomy" id="2755051"/>
    <lineage>
        <taxon>Bacteria</taxon>
        <taxon>Bacillati</taxon>
        <taxon>Bacillota</taxon>
        <taxon>Clostridia</taxon>
        <taxon>Lachnospirales</taxon>
        <taxon>Lachnospiraceae</taxon>
        <taxon>Variimorphobacter</taxon>
    </lineage>
</organism>
<keyword evidence="6" id="KW-0411">Iron-sulfur</keyword>
<reference evidence="8 9" key="1">
    <citation type="submission" date="2020-07" db="EMBL/GenBank/DDBJ databases">
        <title>Characterization and genome sequencing of isolate MD1, a novel member within the family Lachnospiraceae.</title>
        <authorList>
            <person name="Rettenmaier R."/>
            <person name="Di Bello L."/>
            <person name="Zinser C."/>
            <person name="Scheitz K."/>
            <person name="Liebl W."/>
            <person name="Zverlov V."/>
        </authorList>
    </citation>
    <scope>NUCLEOTIDE SEQUENCE [LARGE SCALE GENOMIC DNA]</scope>
    <source>
        <strain evidence="8 9">MD1</strain>
    </source>
</reference>
<dbReference type="InterPro" id="IPR013785">
    <property type="entry name" value="Aldolase_TIM"/>
</dbReference>
<dbReference type="SFLD" id="SFLDG01386">
    <property type="entry name" value="main_SPASM_domain-containing"/>
    <property type="match status" value="1"/>
</dbReference>
<accession>A0A839K4J0</accession>
<keyword evidence="5" id="KW-0408">Iron</keyword>
<proteinExistence type="predicted"/>
<dbReference type="InterPro" id="IPR050377">
    <property type="entry name" value="Radical_SAM_PqqE_MftC-like"/>
</dbReference>